<accession>A0A7X3S9X6</accession>
<evidence type="ECO:0000313" key="8">
    <source>
        <dbReference type="Proteomes" id="UP000433101"/>
    </source>
</evidence>
<comment type="similarity">
    <text evidence="2">Belongs to the polysaccharide deacetylase family.</text>
</comment>
<evidence type="ECO:0000313" key="7">
    <source>
        <dbReference type="EMBL" id="MXN67304.1"/>
    </source>
</evidence>
<keyword evidence="8" id="KW-1185">Reference proteome</keyword>
<evidence type="ECO:0000259" key="6">
    <source>
        <dbReference type="PROSITE" id="PS51677"/>
    </source>
</evidence>
<dbReference type="GO" id="GO:0016810">
    <property type="term" value="F:hydrolase activity, acting on carbon-nitrogen (but not peptide) bonds"/>
    <property type="evidence" value="ECO:0007669"/>
    <property type="project" value="InterPro"/>
</dbReference>
<comment type="function">
    <text evidence="1">Is involved in generating a small heat-stable compound (Nod), an acylated oligomer of N-acetylglucosamine, that stimulates mitosis in various plant protoplasts.</text>
</comment>
<name>A0A7X3S9X6_9HYPH</name>
<dbReference type="PANTHER" id="PTHR34216">
    <property type="match status" value="1"/>
</dbReference>
<dbReference type="InterPro" id="IPR002509">
    <property type="entry name" value="NODB_dom"/>
</dbReference>
<feature type="domain" description="NodB homology" evidence="6">
    <location>
        <begin position="94"/>
        <end position="366"/>
    </location>
</feature>
<dbReference type="GO" id="GO:0005975">
    <property type="term" value="P:carbohydrate metabolic process"/>
    <property type="evidence" value="ECO:0007669"/>
    <property type="project" value="InterPro"/>
</dbReference>
<reference evidence="7 8" key="1">
    <citation type="submission" date="2019-12" db="EMBL/GenBank/DDBJ databases">
        <authorList>
            <person name="Li M."/>
        </authorList>
    </citation>
    <scope>NUCLEOTIDE SEQUENCE [LARGE SCALE GENOMIC DNA]</scope>
    <source>
        <strain evidence="7 8">GBMRC 2046</strain>
    </source>
</reference>
<dbReference type="InterPro" id="IPR051398">
    <property type="entry name" value="Polysacch_Deacetylase"/>
</dbReference>
<evidence type="ECO:0000256" key="4">
    <source>
        <dbReference type="ARBA" id="ARBA00022729"/>
    </source>
</evidence>
<gene>
    <name evidence="7" type="ORF">GR183_20540</name>
</gene>
<evidence type="ECO:0000256" key="1">
    <source>
        <dbReference type="ARBA" id="ARBA00003236"/>
    </source>
</evidence>
<evidence type="ECO:0000256" key="2">
    <source>
        <dbReference type="ARBA" id="ARBA00010973"/>
    </source>
</evidence>
<dbReference type="EMBL" id="WUMV01000010">
    <property type="protein sequence ID" value="MXN67304.1"/>
    <property type="molecule type" value="Genomic_DNA"/>
</dbReference>
<dbReference type="RefSeq" id="WP_160777553.1">
    <property type="nucleotide sequence ID" value="NZ_WUMV01000010.1"/>
</dbReference>
<dbReference type="PROSITE" id="PS51677">
    <property type="entry name" value="NODB"/>
    <property type="match status" value="1"/>
</dbReference>
<keyword evidence="4" id="KW-0732">Signal</keyword>
<proteinExistence type="inferred from homology"/>
<comment type="caution">
    <text evidence="7">The sequence shown here is derived from an EMBL/GenBank/DDBJ whole genome shotgun (WGS) entry which is preliminary data.</text>
</comment>
<sequence>MDFRRKLLAGGCRFLALSGAGRLMAPWTQGNGLIFTLHNVLPDSEAHAFRPNAHLDVTPDFLDSTIRQVKQAGLEFVTLDEALRRTRDEERERRFAVLTFDDGYRNNLVHAYPVLKRHCVPFTIFVATGFVDRTSEIWWVALERILEKADYLDMPIGARMVRLPTRTTAEKCSAYGRAALWLAHDMSEAAQRLEIRRMARAYGIDMEALAEELILDWGELAELAGDPLAEIGAHTHDHLALARLAEDEMRDNIQLGLDRLKAELDLEPRHFAYPYGYEAAVDRRSAETIGRFGFDCALTTRPGMMRKGLQEFALPRVSLNGHFQSAAIVSQYITGAPFPLYNAWRTARERLTPGGEGMASATRGTY</sequence>
<dbReference type="SUPFAM" id="SSF88713">
    <property type="entry name" value="Glycoside hydrolase/deacetylase"/>
    <property type="match status" value="1"/>
</dbReference>
<dbReference type="Proteomes" id="UP000433101">
    <property type="component" value="Unassembled WGS sequence"/>
</dbReference>
<evidence type="ECO:0000256" key="5">
    <source>
        <dbReference type="ARBA" id="ARBA00032976"/>
    </source>
</evidence>
<dbReference type="Pfam" id="PF01522">
    <property type="entry name" value="Polysacc_deac_1"/>
    <property type="match status" value="1"/>
</dbReference>
<dbReference type="Gene3D" id="3.20.20.370">
    <property type="entry name" value="Glycoside hydrolase/deacetylase"/>
    <property type="match status" value="1"/>
</dbReference>
<evidence type="ECO:0000256" key="3">
    <source>
        <dbReference type="ARBA" id="ARBA00020071"/>
    </source>
</evidence>
<protein>
    <recommendedName>
        <fullName evidence="3">Chitooligosaccharide deacetylase</fullName>
    </recommendedName>
    <alternativeName>
        <fullName evidence="5">Nodulation protein B</fullName>
    </alternativeName>
</protein>
<dbReference type="InterPro" id="IPR011330">
    <property type="entry name" value="Glyco_hydro/deAcase_b/a-brl"/>
</dbReference>
<organism evidence="7 8">
    <name type="scientific">Stappia sediminis</name>
    <dbReference type="NCBI Taxonomy" id="2692190"/>
    <lineage>
        <taxon>Bacteria</taxon>
        <taxon>Pseudomonadati</taxon>
        <taxon>Pseudomonadota</taxon>
        <taxon>Alphaproteobacteria</taxon>
        <taxon>Hyphomicrobiales</taxon>
        <taxon>Stappiaceae</taxon>
        <taxon>Stappia</taxon>
    </lineage>
</organism>
<dbReference type="PANTHER" id="PTHR34216:SF7">
    <property type="entry name" value="POLY-BETA-1,6-N-ACETYL-D-GLUCOSAMINE N-DEACETYLASE"/>
    <property type="match status" value="1"/>
</dbReference>
<dbReference type="AlphaFoldDB" id="A0A7X3S9X6"/>